<dbReference type="OrthoDB" id="288590at2759"/>
<evidence type="ECO:0000256" key="1">
    <source>
        <dbReference type="ARBA" id="ARBA00022723"/>
    </source>
</evidence>
<dbReference type="GO" id="GO:0016491">
    <property type="term" value="F:oxidoreductase activity"/>
    <property type="evidence" value="ECO:0007669"/>
    <property type="project" value="UniProtKB-KW"/>
</dbReference>
<dbReference type="InterPro" id="IPR027443">
    <property type="entry name" value="IPNS-like_sf"/>
</dbReference>
<dbReference type="Pfam" id="PF03171">
    <property type="entry name" value="2OG-FeII_Oxy"/>
    <property type="match status" value="1"/>
</dbReference>
<dbReference type="PANTHER" id="PTHR47990">
    <property type="entry name" value="2-OXOGLUTARATE (2OG) AND FE(II)-DEPENDENT OXYGENASE SUPERFAMILY PROTEIN-RELATED"/>
    <property type="match status" value="1"/>
</dbReference>
<dbReference type="Proteomes" id="UP000327013">
    <property type="component" value="Chromosome 6"/>
</dbReference>
<dbReference type="InterPro" id="IPR005123">
    <property type="entry name" value="Oxoglu/Fe-dep_dioxygenase_dom"/>
</dbReference>
<name>A0A5N6REP1_9ROSI</name>
<keyword evidence="1 3" id="KW-0479">Metal-binding</keyword>
<evidence type="ECO:0000313" key="6">
    <source>
        <dbReference type="Proteomes" id="UP000327013"/>
    </source>
</evidence>
<dbReference type="Pfam" id="PF14226">
    <property type="entry name" value="DIOX_N"/>
    <property type="match status" value="1"/>
</dbReference>
<keyword evidence="3" id="KW-0560">Oxidoreductase</keyword>
<protein>
    <recommendedName>
        <fullName evidence="4">Fe2OG dioxygenase domain-containing protein</fullName>
    </recommendedName>
</protein>
<accession>A0A5N6REP1</accession>
<feature type="domain" description="Fe2OG dioxygenase" evidence="4">
    <location>
        <begin position="137"/>
        <end position="235"/>
    </location>
</feature>
<dbReference type="InterPro" id="IPR044861">
    <property type="entry name" value="IPNS-like_FE2OG_OXY"/>
</dbReference>
<evidence type="ECO:0000256" key="2">
    <source>
        <dbReference type="ARBA" id="ARBA00023004"/>
    </source>
</evidence>
<organism evidence="5 6">
    <name type="scientific">Carpinus fangiana</name>
    <dbReference type="NCBI Taxonomy" id="176857"/>
    <lineage>
        <taxon>Eukaryota</taxon>
        <taxon>Viridiplantae</taxon>
        <taxon>Streptophyta</taxon>
        <taxon>Embryophyta</taxon>
        <taxon>Tracheophyta</taxon>
        <taxon>Spermatophyta</taxon>
        <taxon>Magnoliopsida</taxon>
        <taxon>eudicotyledons</taxon>
        <taxon>Gunneridae</taxon>
        <taxon>Pentapetalae</taxon>
        <taxon>rosids</taxon>
        <taxon>fabids</taxon>
        <taxon>Fagales</taxon>
        <taxon>Betulaceae</taxon>
        <taxon>Carpinus</taxon>
    </lineage>
</organism>
<dbReference type="SUPFAM" id="SSF51197">
    <property type="entry name" value="Clavaminate synthase-like"/>
    <property type="match status" value="1"/>
</dbReference>
<sequence>MAITTEIDLSESKGKVAREIVRACERYGFFTLVNHGVPQNLVQALEQESILFFNQPKSRKMGAGPDDAKPYGYGSNTIGPSGDRCGTVGISYTQVAASEYAEAVRKLTGRLLGLTAKGLGLSTASASILTDLIKNNQSDSILRLNHYPPSIDGGIGFGEHSDPQIFTLLRSNDVPGLQIRVGNQWIPITPNPSAFCVFVGDNLHALTNGRFVSVRHRALTNSSEFRMSIAFFGAPSLADWIFALPEVVTANKPLLYNPYT</sequence>
<dbReference type="EMBL" id="CM017326">
    <property type="protein sequence ID" value="KAE8077084.1"/>
    <property type="molecule type" value="Genomic_DNA"/>
</dbReference>
<keyword evidence="6" id="KW-1185">Reference proteome</keyword>
<gene>
    <name evidence="5" type="ORF">FH972_015685</name>
</gene>
<keyword evidence="2 3" id="KW-0408">Iron</keyword>
<evidence type="ECO:0000256" key="3">
    <source>
        <dbReference type="RuleBase" id="RU003682"/>
    </source>
</evidence>
<dbReference type="Gene3D" id="2.60.120.330">
    <property type="entry name" value="B-lactam Antibiotic, Isopenicillin N Synthase, Chain"/>
    <property type="match status" value="1"/>
</dbReference>
<dbReference type="GO" id="GO:0046872">
    <property type="term" value="F:metal ion binding"/>
    <property type="evidence" value="ECO:0007669"/>
    <property type="project" value="UniProtKB-KW"/>
</dbReference>
<proteinExistence type="inferred from homology"/>
<dbReference type="InterPro" id="IPR026992">
    <property type="entry name" value="DIOX_N"/>
</dbReference>
<dbReference type="PROSITE" id="PS51471">
    <property type="entry name" value="FE2OG_OXY"/>
    <property type="match status" value="1"/>
</dbReference>
<evidence type="ECO:0000313" key="5">
    <source>
        <dbReference type="EMBL" id="KAE8077084.1"/>
    </source>
</evidence>
<dbReference type="AlphaFoldDB" id="A0A5N6REP1"/>
<dbReference type="InterPro" id="IPR050231">
    <property type="entry name" value="Iron_ascorbate_oxido_reductase"/>
</dbReference>
<reference evidence="5 6" key="1">
    <citation type="submission" date="2019-06" db="EMBL/GenBank/DDBJ databases">
        <title>A chromosomal-level reference genome of Carpinus fangiana (Coryloideae, Betulaceae).</title>
        <authorList>
            <person name="Yang X."/>
            <person name="Wang Z."/>
            <person name="Zhang L."/>
            <person name="Hao G."/>
            <person name="Liu J."/>
            <person name="Yang Y."/>
        </authorList>
    </citation>
    <scope>NUCLEOTIDE SEQUENCE [LARGE SCALE GENOMIC DNA]</scope>
    <source>
        <strain evidence="5">Cfa_2016G</strain>
        <tissue evidence="5">Leaf</tissue>
    </source>
</reference>
<evidence type="ECO:0000259" key="4">
    <source>
        <dbReference type="PROSITE" id="PS51471"/>
    </source>
</evidence>
<comment type="similarity">
    <text evidence="3">Belongs to the iron/ascorbate-dependent oxidoreductase family.</text>
</comment>